<dbReference type="KEGG" id="tvd:SG34_000725"/>
<reference evidence="1 2" key="2">
    <citation type="journal article" date="2022" name="Mar. Drugs">
        <title>Bioassay-Guided Fractionation Leads to the Detection of Cholic Acid Generated by the Rare Thalassomonas sp.</title>
        <authorList>
            <person name="Pheiffer F."/>
            <person name="Schneider Y.K."/>
            <person name="Hansen E.H."/>
            <person name="Andersen J.H."/>
            <person name="Isaksson J."/>
            <person name="Busche T."/>
            <person name="R C."/>
            <person name="Kalinowski J."/>
            <person name="Zyl L.V."/>
            <person name="Trindade M."/>
        </authorList>
    </citation>
    <scope>NUCLEOTIDE SEQUENCE [LARGE SCALE GENOMIC DNA]</scope>
    <source>
        <strain evidence="1 2">XOM25</strain>
    </source>
</reference>
<dbReference type="RefSeq" id="WP_044839275.1">
    <property type="nucleotide sequence ID" value="NZ_CP059733.1"/>
</dbReference>
<gene>
    <name evidence="1" type="ORF">SG34_000725</name>
</gene>
<evidence type="ECO:0000313" key="2">
    <source>
        <dbReference type="Proteomes" id="UP000032352"/>
    </source>
</evidence>
<dbReference type="AlphaFoldDB" id="A0AAE9Z5H7"/>
<sequence>MKEEDIKRLNAKIIEMVLAIDLVESECDLFRLEDHFGTTYRQAVAKVDDEISVVFSLPQGKTSNIYILASDGQTDLLRNILANIEESEKETNIALGNLLLLNSEELIKRDICGVIFLPVDISNVLDSLPNNFCFENNEYKFLLVTFITNEEHQVWKNKGHDALMDYFTDNDKDLLLF</sequence>
<organism evidence="1 2">
    <name type="scientific">Thalassomonas viridans</name>
    <dbReference type="NCBI Taxonomy" id="137584"/>
    <lineage>
        <taxon>Bacteria</taxon>
        <taxon>Pseudomonadati</taxon>
        <taxon>Pseudomonadota</taxon>
        <taxon>Gammaproteobacteria</taxon>
        <taxon>Alteromonadales</taxon>
        <taxon>Colwelliaceae</taxon>
        <taxon>Thalassomonas</taxon>
    </lineage>
</organism>
<proteinExistence type="predicted"/>
<reference evidence="1 2" key="1">
    <citation type="journal article" date="2015" name="Genome Announc.">
        <title>Draft Genome Sequences of Marine Isolates of Thalassomonas viridans and Thalassomonas actiniarum.</title>
        <authorList>
            <person name="Olonade I."/>
            <person name="van Zyl L.J."/>
            <person name="Trindade M."/>
        </authorList>
    </citation>
    <scope>NUCLEOTIDE SEQUENCE [LARGE SCALE GENOMIC DNA]</scope>
    <source>
        <strain evidence="1 2">XOM25</strain>
    </source>
</reference>
<evidence type="ECO:0008006" key="3">
    <source>
        <dbReference type="Google" id="ProtNLM"/>
    </source>
</evidence>
<protein>
    <recommendedName>
        <fullName evidence="3">Suppressor of fused-like domain-containing protein</fullName>
    </recommendedName>
</protein>
<dbReference type="Proteomes" id="UP000032352">
    <property type="component" value="Chromosome"/>
</dbReference>
<accession>A0AAE9Z5H7</accession>
<evidence type="ECO:0000313" key="1">
    <source>
        <dbReference type="EMBL" id="WDE05507.1"/>
    </source>
</evidence>
<dbReference type="EMBL" id="CP059733">
    <property type="protein sequence ID" value="WDE05507.1"/>
    <property type="molecule type" value="Genomic_DNA"/>
</dbReference>
<name>A0AAE9Z5H7_9GAMM</name>
<keyword evidence="2" id="KW-1185">Reference proteome</keyword>